<evidence type="ECO:0000256" key="8">
    <source>
        <dbReference type="ARBA" id="ARBA00022553"/>
    </source>
</evidence>
<feature type="domain" description="Cation-transporting P-type ATPase N-terminal" evidence="19">
    <location>
        <begin position="13"/>
        <end position="86"/>
    </location>
</feature>
<dbReference type="PROSITE" id="PS00154">
    <property type="entry name" value="ATPASE_E1_E2"/>
    <property type="match status" value="1"/>
</dbReference>
<keyword evidence="11" id="KW-0067">ATP-binding</keyword>
<keyword evidence="7" id="KW-0997">Cell inner membrane</keyword>
<dbReference type="EMBL" id="AP012029">
    <property type="protein sequence ID" value="BAJ62768.1"/>
    <property type="molecule type" value="Genomic_DNA"/>
</dbReference>
<dbReference type="SFLD" id="SFLDG00002">
    <property type="entry name" value="C1.7:_P-type_atpase_like"/>
    <property type="match status" value="1"/>
</dbReference>
<dbReference type="GO" id="GO:0016887">
    <property type="term" value="F:ATP hydrolysis activity"/>
    <property type="evidence" value="ECO:0007669"/>
    <property type="project" value="InterPro"/>
</dbReference>
<feature type="transmembrane region" description="Helical" evidence="18">
    <location>
        <begin position="66"/>
        <end position="84"/>
    </location>
</feature>
<dbReference type="EC" id="7.2.2.14" evidence="4"/>
<name>E8N2G2_ANATU</name>
<evidence type="ECO:0000256" key="14">
    <source>
        <dbReference type="ARBA" id="ARBA00022989"/>
    </source>
</evidence>
<evidence type="ECO:0000256" key="6">
    <source>
        <dbReference type="ARBA" id="ARBA00022475"/>
    </source>
</evidence>
<dbReference type="Proteomes" id="UP000008922">
    <property type="component" value="Chromosome"/>
</dbReference>
<evidence type="ECO:0000256" key="9">
    <source>
        <dbReference type="ARBA" id="ARBA00022692"/>
    </source>
</evidence>
<reference evidence="20 21" key="1">
    <citation type="submission" date="2010-12" db="EMBL/GenBank/DDBJ databases">
        <title>Whole genome sequence of Anaerolinea thermophila UNI-1.</title>
        <authorList>
            <person name="Narita-Yamada S."/>
            <person name="Kishi E."/>
            <person name="Watanabe Y."/>
            <person name="Takasaki K."/>
            <person name="Ankai A."/>
            <person name="Oguchi A."/>
            <person name="Fukui S."/>
            <person name="Takahashi M."/>
            <person name="Yashiro I."/>
            <person name="Hosoyama A."/>
            <person name="Sekiguchi Y."/>
            <person name="Hanada S."/>
            <person name="Fujita N."/>
        </authorList>
    </citation>
    <scope>NUCLEOTIDE SEQUENCE [LARGE SCALE GENOMIC DNA]</scope>
    <source>
        <strain evidence="21">DSM 14523 / JCM 11388 / NBRC 100420 / UNI-1</strain>
    </source>
</reference>
<evidence type="ECO:0000256" key="4">
    <source>
        <dbReference type="ARBA" id="ARBA00012786"/>
    </source>
</evidence>
<dbReference type="SMART" id="SM00831">
    <property type="entry name" value="Cation_ATPase_N"/>
    <property type="match status" value="1"/>
</dbReference>
<evidence type="ECO:0000256" key="7">
    <source>
        <dbReference type="ARBA" id="ARBA00022519"/>
    </source>
</evidence>
<comment type="catalytic activity">
    <reaction evidence="17">
        <text>Mg(2+)(out) + ATP + H2O = Mg(2+)(in) + ADP + phosphate + H(+)</text>
        <dbReference type="Rhea" id="RHEA:10260"/>
        <dbReference type="ChEBI" id="CHEBI:15377"/>
        <dbReference type="ChEBI" id="CHEBI:15378"/>
        <dbReference type="ChEBI" id="CHEBI:18420"/>
        <dbReference type="ChEBI" id="CHEBI:30616"/>
        <dbReference type="ChEBI" id="CHEBI:43474"/>
        <dbReference type="ChEBI" id="CHEBI:456216"/>
        <dbReference type="EC" id="7.2.2.14"/>
    </reaction>
</comment>
<evidence type="ECO:0000256" key="5">
    <source>
        <dbReference type="ARBA" id="ARBA00013555"/>
    </source>
</evidence>
<keyword evidence="21" id="KW-1185">Reference proteome</keyword>
<evidence type="ECO:0000256" key="1">
    <source>
        <dbReference type="ARBA" id="ARBA00003954"/>
    </source>
</evidence>
<evidence type="ECO:0000256" key="16">
    <source>
        <dbReference type="ARBA" id="ARBA00029806"/>
    </source>
</evidence>
<dbReference type="Pfam" id="PF00689">
    <property type="entry name" value="Cation_ATPase_C"/>
    <property type="match status" value="1"/>
</dbReference>
<dbReference type="PANTHER" id="PTHR42861">
    <property type="entry name" value="CALCIUM-TRANSPORTING ATPASE"/>
    <property type="match status" value="1"/>
</dbReference>
<evidence type="ECO:0000256" key="13">
    <source>
        <dbReference type="ARBA" id="ARBA00022967"/>
    </source>
</evidence>
<evidence type="ECO:0000256" key="3">
    <source>
        <dbReference type="ARBA" id="ARBA00008746"/>
    </source>
</evidence>
<feature type="transmembrane region" description="Helical" evidence="18">
    <location>
        <begin position="750"/>
        <end position="771"/>
    </location>
</feature>
<comment type="subcellular location">
    <subcellularLocation>
        <location evidence="2">Cell inner membrane</location>
        <topology evidence="2">Multi-pass membrane protein</topology>
    </subcellularLocation>
</comment>
<feature type="transmembrane region" description="Helical" evidence="18">
    <location>
        <begin position="814"/>
        <end position="832"/>
    </location>
</feature>
<keyword evidence="10" id="KW-0547">Nucleotide-binding</keyword>
<feature type="transmembrane region" description="Helical" evidence="18">
    <location>
        <begin position="252"/>
        <end position="272"/>
    </location>
</feature>
<evidence type="ECO:0000256" key="17">
    <source>
        <dbReference type="ARBA" id="ARBA00047295"/>
    </source>
</evidence>
<dbReference type="GO" id="GO:0015444">
    <property type="term" value="F:P-type magnesium transporter activity"/>
    <property type="evidence" value="ECO:0007669"/>
    <property type="project" value="UniProtKB-EC"/>
</dbReference>
<evidence type="ECO:0000256" key="2">
    <source>
        <dbReference type="ARBA" id="ARBA00004429"/>
    </source>
</evidence>
<dbReference type="InterPro" id="IPR059000">
    <property type="entry name" value="ATPase_P-type_domA"/>
</dbReference>
<protein>
    <recommendedName>
        <fullName evidence="5">Magnesium-transporting ATPase, P-type 1</fullName>
        <ecNumber evidence="4">7.2.2.14</ecNumber>
    </recommendedName>
    <alternativeName>
        <fullName evidence="16">Mg(2+) transport ATPase, P-type 1</fullName>
    </alternativeName>
</protein>
<keyword evidence="14 18" id="KW-1133">Transmembrane helix</keyword>
<dbReference type="SUPFAM" id="SSF81653">
    <property type="entry name" value="Calcium ATPase, transduction domain A"/>
    <property type="match status" value="1"/>
</dbReference>
<dbReference type="RefSeq" id="WP_013559161.1">
    <property type="nucleotide sequence ID" value="NC_014960.1"/>
</dbReference>
<evidence type="ECO:0000313" key="20">
    <source>
        <dbReference type="EMBL" id="BAJ62768.1"/>
    </source>
</evidence>
<dbReference type="Gene3D" id="3.40.1110.10">
    <property type="entry name" value="Calcium-transporting ATPase, cytoplasmic domain N"/>
    <property type="match status" value="1"/>
</dbReference>
<sequence>MSAQTFPFEHFSNYWNIETQQLLQELESTTHGLSTETVQERLKHFGKNTLEAQTELTPIGLFLNQFKSPIILILLVATLISAFVQDWTDAVIILAIIFGSALLSFVQEYRASNAAARLKAQVNVKTKVLRDGQEQTIPTEEVVPGDIVLLSAGSLIPADGILLEAKDFFVNQAVLTGETFPVEKQPGVVSSEAPLSERSNCVFMGTSVRSGSAKALIVTTGTQTFFGRTAKRLSLRPPETEFERGIRKLGNLLTEVMLVLVIIIFAVNVFFHKPVLDSLLFSIALAVGLTPQLLPAIININLARGARGMAAHGVIVRRLSSIENFGSMDILCTDKTGTLTEGVVRLDHAYDFHGQDSEEVKRQAWLNAYFQTGISNPLDEAILACMHNPVPGAEKVDEIPYDFVRKRLSVVVQEEDTRTLICKGALENILSICTHALIDGGVQGITSDHLAEIQSRYTQWSAQGYRVLGIASRVMEVKPAYTQEDESDLCFLGFLLFFDPPKEGIKETIARLQGLGIRLKIITGDNKLVAAHIAESIGFESAKILTGREMDQLSDEALWHIAERTDIFAQVDPNQKERIILALKKMGHVVGYMGDGINDAPSLHSADVGISVENAVDVAKDAADFVLLKRDLDVLEEGVREGRKIFANTLKYVFMAVSANFGNMFSVAGASLFLPFLPLLPKQILLINFLTDFPEMTIATDHVDEVYVERPHRWDVDFIRRFMLIFGPLSSVFDYVTFAVLLWFLKASEAQFQTGWFIESVLSAMFVVFAVRTRLPFFRSHPSPLMIGTTLASALITFVLPYSPLAKALGFTPLPFFSLLMLLVIILMYFVSAEWTKRWFYRSAQNRE</sequence>
<keyword evidence="15 18" id="KW-0472">Membrane</keyword>
<feature type="transmembrane region" description="Helical" evidence="18">
    <location>
        <begin position="90"/>
        <end position="109"/>
    </location>
</feature>
<dbReference type="SFLD" id="SFLDS00003">
    <property type="entry name" value="Haloacid_Dehalogenase"/>
    <property type="match status" value="1"/>
</dbReference>
<comment type="function">
    <text evidence="1">Mediates magnesium influx to the cytosol.</text>
</comment>
<feature type="transmembrane region" description="Helical" evidence="18">
    <location>
        <begin position="783"/>
        <end position="802"/>
    </location>
</feature>
<accession>E8N2G2</accession>
<dbReference type="InterPro" id="IPR036412">
    <property type="entry name" value="HAD-like_sf"/>
</dbReference>
<dbReference type="SUPFAM" id="SSF81665">
    <property type="entry name" value="Calcium ATPase, transmembrane domain M"/>
    <property type="match status" value="1"/>
</dbReference>
<dbReference type="PRINTS" id="PR01836">
    <property type="entry name" value="MGATPASE"/>
</dbReference>
<dbReference type="InterPro" id="IPR023298">
    <property type="entry name" value="ATPase_P-typ_TM_dom_sf"/>
</dbReference>
<evidence type="ECO:0000313" key="21">
    <source>
        <dbReference type="Proteomes" id="UP000008922"/>
    </source>
</evidence>
<dbReference type="InterPro" id="IPR044492">
    <property type="entry name" value="P_typ_ATPase_HD_dom"/>
</dbReference>
<dbReference type="GO" id="GO:0005524">
    <property type="term" value="F:ATP binding"/>
    <property type="evidence" value="ECO:0007669"/>
    <property type="project" value="UniProtKB-KW"/>
</dbReference>
<dbReference type="NCBIfam" id="TIGR01494">
    <property type="entry name" value="ATPase_P-type"/>
    <property type="match status" value="3"/>
</dbReference>
<keyword evidence="20" id="KW-0378">Hydrolase</keyword>
<dbReference type="eggNOG" id="COG0474">
    <property type="taxonomic scope" value="Bacteria"/>
</dbReference>
<dbReference type="Pfam" id="PF00122">
    <property type="entry name" value="E1-E2_ATPase"/>
    <property type="match status" value="1"/>
</dbReference>
<feature type="transmembrane region" description="Helical" evidence="18">
    <location>
        <begin position="278"/>
        <end position="300"/>
    </location>
</feature>
<dbReference type="InterPro" id="IPR018303">
    <property type="entry name" value="ATPase_P-typ_P_site"/>
</dbReference>
<keyword evidence="12" id="KW-0460">Magnesium</keyword>
<dbReference type="OrthoDB" id="9760364at2"/>
<dbReference type="AlphaFoldDB" id="E8N2G2"/>
<evidence type="ECO:0000256" key="12">
    <source>
        <dbReference type="ARBA" id="ARBA00022842"/>
    </source>
</evidence>
<comment type="similarity">
    <text evidence="3">Belongs to the cation transport ATPase (P-type) (TC 3.A.3) family. Type IIIB subfamily.</text>
</comment>
<keyword evidence="6" id="KW-1003">Cell membrane</keyword>
<keyword evidence="9 18" id="KW-0812">Transmembrane</keyword>
<proteinExistence type="inferred from homology"/>
<dbReference type="Pfam" id="PF13246">
    <property type="entry name" value="Cation_ATPase"/>
    <property type="match status" value="1"/>
</dbReference>
<dbReference type="InterPro" id="IPR001757">
    <property type="entry name" value="P_typ_ATPase"/>
</dbReference>
<dbReference type="InterPro" id="IPR023299">
    <property type="entry name" value="ATPase_P-typ_cyto_dom_N"/>
</dbReference>
<dbReference type="NCBIfam" id="TIGR01524">
    <property type="entry name" value="ATPase-IIIB_Mg"/>
    <property type="match status" value="1"/>
</dbReference>
<dbReference type="InParanoid" id="E8N2G2"/>
<dbReference type="KEGG" id="atm:ANT_07340"/>
<evidence type="ECO:0000256" key="11">
    <source>
        <dbReference type="ARBA" id="ARBA00022840"/>
    </source>
</evidence>
<evidence type="ECO:0000256" key="15">
    <source>
        <dbReference type="ARBA" id="ARBA00023136"/>
    </source>
</evidence>
<dbReference type="InterPro" id="IPR006068">
    <property type="entry name" value="ATPase_P-typ_cation-transptr_C"/>
</dbReference>
<dbReference type="GO" id="GO:0005886">
    <property type="term" value="C:plasma membrane"/>
    <property type="evidence" value="ECO:0007669"/>
    <property type="project" value="UniProtKB-SubCell"/>
</dbReference>
<dbReference type="InterPro" id="IPR006415">
    <property type="entry name" value="P-type_ATPase_IIIB"/>
</dbReference>
<dbReference type="SUPFAM" id="SSF56784">
    <property type="entry name" value="HAD-like"/>
    <property type="match status" value="1"/>
</dbReference>
<evidence type="ECO:0000256" key="10">
    <source>
        <dbReference type="ARBA" id="ARBA00022741"/>
    </source>
</evidence>
<dbReference type="HOGENOM" id="CLU_002360_6_3_0"/>
<feature type="transmembrane region" description="Helical" evidence="18">
    <location>
        <begin position="722"/>
        <end position="744"/>
    </location>
</feature>
<dbReference type="InterPro" id="IPR023214">
    <property type="entry name" value="HAD_sf"/>
</dbReference>
<keyword evidence="8" id="KW-0597">Phosphoprotein</keyword>
<evidence type="ECO:0000256" key="18">
    <source>
        <dbReference type="SAM" id="Phobius"/>
    </source>
</evidence>
<dbReference type="Gene3D" id="1.20.1110.10">
    <property type="entry name" value="Calcium-transporting ATPase, transmembrane domain"/>
    <property type="match status" value="1"/>
</dbReference>
<dbReference type="Pfam" id="PF00690">
    <property type="entry name" value="Cation_ATPase_N"/>
    <property type="match status" value="1"/>
</dbReference>
<dbReference type="InterPro" id="IPR004014">
    <property type="entry name" value="ATPase_P-typ_cation-transptr_N"/>
</dbReference>
<organism evidence="20 21">
    <name type="scientific">Anaerolinea thermophila (strain DSM 14523 / JCM 11388 / NBRC 100420 / UNI-1)</name>
    <dbReference type="NCBI Taxonomy" id="926569"/>
    <lineage>
        <taxon>Bacteria</taxon>
        <taxon>Bacillati</taxon>
        <taxon>Chloroflexota</taxon>
        <taxon>Anaerolineae</taxon>
        <taxon>Anaerolineales</taxon>
        <taxon>Anaerolineaceae</taxon>
        <taxon>Anaerolinea</taxon>
    </lineage>
</organism>
<evidence type="ECO:0000259" key="19">
    <source>
        <dbReference type="SMART" id="SM00831"/>
    </source>
</evidence>
<dbReference type="Gene3D" id="2.70.150.10">
    <property type="entry name" value="Calcium-transporting ATPase, cytoplasmic transduction domain A"/>
    <property type="match status" value="1"/>
</dbReference>
<keyword evidence="13" id="KW-1278">Translocase</keyword>
<dbReference type="STRING" id="926569.ANT_07340"/>
<dbReference type="InterPro" id="IPR008250">
    <property type="entry name" value="ATPase_P-typ_transduc_dom_A_sf"/>
</dbReference>
<dbReference type="SFLD" id="SFLDF00027">
    <property type="entry name" value="p-type_atpase"/>
    <property type="match status" value="1"/>
</dbReference>
<gene>
    <name evidence="20" type="ordered locus">ANT_07340</name>
</gene>
<dbReference type="Gene3D" id="3.40.50.1000">
    <property type="entry name" value="HAD superfamily/HAD-like"/>
    <property type="match status" value="1"/>
</dbReference>